<evidence type="ECO:0000313" key="2">
    <source>
        <dbReference type="EMBL" id="MDL2342582.1"/>
    </source>
</evidence>
<evidence type="ECO:0000313" key="3">
    <source>
        <dbReference type="Proteomes" id="UP001302059"/>
    </source>
</evidence>
<feature type="region of interest" description="Disordered" evidence="1">
    <location>
        <begin position="461"/>
        <end position="493"/>
    </location>
</feature>
<comment type="caution">
    <text evidence="2">The sequence shown here is derived from an EMBL/GenBank/DDBJ whole genome shotgun (WGS) entry which is preliminary data.</text>
</comment>
<keyword evidence="3" id="KW-1185">Reference proteome</keyword>
<name>A0ABT7JC21_9DEIO</name>
<protein>
    <submittedName>
        <fullName evidence="2">Uncharacterized protein</fullName>
    </submittedName>
</protein>
<reference evidence="2 3" key="1">
    <citation type="submission" date="2023-05" db="EMBL/GenBank/DDBJ databases">
        <authorList>
            <person name="Gao F."/>
        </authorList>
    </citation>
    <scope>NUCLEOTIDE SEQUENCE [LARGE SCALE GENOMIC DNA]</scope>
    <source>
        <strain evidence="2 3">MIMF12</strain>
    </source>
</reference>
<gene>
    <name evidence="2" type="ORF">QOL99_00265</name>
</gene>
<proteinExistence type="predicted"/>
<evidence type="ECO:0000256" key="1">
    <source>
        <dbReference type="SAM" id="MobiDB-lite"/>
    </source>
</evidence>
<accession>A0ABT7JC21</accession>
<dbReference type="RefSeq" id="WP_285520620.1">
    <property type="nucleotide sequence ID" value="NZ_JASNGB010000001.1"/>
</dbReference>
<sequence>MNWKDRLIEEERLTERRAARKPRKALPSGLLSLKLGDPVYYRPTRPHPRAGSRAVIVRGPRSGVQAPSVRLRFPDGAEQTVPVRHVGRTPAQPETPPYLADARSRPVWKRIIKMLASAAQEEGQPGAEPLRWDAEERMRQLAGMIAPGGSEKAIKADIARVLLEAAGAEAVAAAARQAGRGGRGPVTATHLPVPTQEAEVGRLTQEQRAMINNIARCIHRRYFLSDKEVRDLSEGEREQAKIHGVLRQIIGVGESELGPMAVKSGGSGKGHRLHGELADALTRSYALAQEACQMLIAGRDDHALTLALQVQEQRLQYVTVGRELERARVKHFTGRYFHGDVLSVRVVDEDGGMTQYYTRLTIVYGEDGHSLVVANAAELEALTGTRVGPGGWADLCRWAEDLSDRAGGKKQGRRQDDDEHLIYRDHDGHLELRESVSRFPGLVRALECVRRALLVEHPLKDIPAGEIPPNHPQPGYHPPTPTGGLDRVSPETA</sequence>
<organism evidence="2 3">
    <name type="scientific">Deinococcus rhizophilus</name>
    <dbReference type="NCBI Taxonomy" id="3049544"/>
    <lineage>
        <taxon>Bacteria</taxon>
        <taxon>Thermotogati</taxon>
        <taxon>Deinococcota</taxon>
        <taxon>Deinococci</taxon>
        <taxon>Deinococcales</taxon>
        <taxon>Deinococcaceae</taxon>
        <taxon>Deinococcus</taxon>
    </lineage>
</organism>
<feature type="compositionally biased region" description="Pro residues" evidence="1">
    <location>
        <begin position="469"/>
        <end position="481"/>
    </location>
</feature>
<dbReference type="Proteomes" id="UP001302059">
    <property type="component" value="Unassembled WGS sequence"/>
</dbReference>
<dbReference type="EMBL" id="JASNGB010000001">
    <property type="protein sequence ID" value="MDL2342582.1"/>
    <property type="molecule type" value="Genomic_DNA"/>
</dbReference>